<dbReference type="EMBL" id="UINC01025383">
    <property type="protein sequence ID" value="SVB00865.1"/>
    <property type="molecule type" value="Genomic_DNA"/>
</dbReference>
<proteinExistence type="predicted"/>
<organism evidence="2">
    <name type="scientific">marine metagenome</name>
    <dbReference type="NCBI Taxonomy" id="408172"/>
    <lineage>
        <taxon>unclassified sequences</taxon>
        <taxon>metagenomes</taxon>
        <taxon>ecological metagenomes</taxon>
    </lineage>
</organism>
<dbReference type="Gene3D" id="3.40.50.720">
    <property type="entry name" value="NAD(P)-binding Rossmann-like Domain"/>
    <property type="match status" value="1"/>
</dbReference>
<gene>
    <name evidence="2" type="ORF">METZ01_LOCUS153719</name>
</gene>
<reference evidence="2" key="1">
    <citation type="submission" date="2018-05" db="EMBL/GenBank/DDBJ databases">
        <authorList>
            <person name="Lanie J.A."/>
            <person name="Ng W.-L."/>
            <person name="Kazmierczak K.M."/>
            <person name="Andrzejewski T.M."/>
            <person name="Davidsen T.M."/>
            <person name="Wayne K.J."/>
            <person name="Tettelin H."/>
            <person name="Glass J.I."/>
            <person name="Rusch D."/>
            <person name="Podicherti R."/>
            <person name="Tsui H.-C.T."/>
            <person name="Winkler M.E."/>
        </authorList>
    </citation>
    <scope>NUCLEOTIDE SEQUENCE</scope>
</reference>
<sequence>MLNKGAKITGLVRDRDCNTLLFYEGLADKVLLIQGELTNRELLEGIIAEQDIEAVFHFAAQVEVGVAIKDPYQTFESNIRGTYCLMEAIRNSGNKMRSIVVASTDKSYGSYPKERMPYKEDYPLIPKYPYDVSKACGDMIAQTYASDIFRLPIVVTRFCNIYGPGQLNFSAIIPDGIRSALGYTKFIPRGDGTQVRDFIYVEDVSELYMLVGELLNNDPDRLTGEIFNAGSNVPHSVKNILEMIFSLIGNEAELEEIIALMKDRKTSGEIETQLMDFEKVNKFTGWKPKHSLEQGLSKTIDWYVKYLREQSGL</sequence>
<dbReference type="Gene3D" id="3.90.25.10">
    <property type="entry name" value="UDP-galactose 4-epimerase, domain 1"/>
    <property type="match status" value="1"/>
</dbReference>
<protein>
    <recommendedName>
        <fullName evidence="1">NAD(P)-binding domain-containing protein</fullName>
    </recommendedName>
</protein>
<name>A0A382AGZ3_9ZZZZ</name>
<dbReference type="SUPFAM" id="SSF51735">
    <property type="entry name" value="NAD(P)-binding Rossmann-fold domains"/>
    <property type="match status" value="1"/>
</dbReference>
<dbReference type="Pfam" id="PF16363">
    <property type="entry name" value="GDP_Man_Dehyd"/>
    <property type="match status" value="1"/>
</dbReference>
<evidence type="ECO:0000313" key="2">
    <source>
        <dbReference type="EMBL" id="SVB00865.1"/>
    </source>
</evidence>
<dbReference type="AlphaFoldDB" id="A0A382AGZ3"/>
<dbReference type="PANTHER" id="PTHR43000">
    <property type="entry name" value="DTDP-D-GLUCOSE 4,6-DEHYDRATASE-RELATED"/>
    <property type="match status" value="1"/>
</dbReference>
<dbReference type="InterPro" id="IPR016040">
    <property type="entry name" value="NAD(P)-bd_dom"/>
</dbReference>
<evidence type="ECO:0000259" key="1">
    <source>
        <dbReference type="Pfam" id="PF16363"/>
    </source>
</evidence>
<accession>A0A382AGZ3</accession>
<dbReference type="InterPro" id="IPR036291">
    <property type="entry name" value="NAD(P)-bd_dom_sf"/>
</dbReference>
<feature type="domain" description="NAD(P)-binding" evidence="1">
    <location>
        <begin position="1"/>
        <end position="298"/>
    </location>
</feature>